<dbReference type="GO" id="GO:0006520">
    <property type="term" value="P:amino acid metabolic process"/>
    <property type="evidence" value="ECO:0007669"/>
    <property type="project" value="InterPro"/>
</dbReference>
<accession>A0A316ZC18</accession>
<feature type="domain" description="Aminotransferase class I/classII large" evidence="6">
    <location>
        <begin position="42"/>
        <end position="419"/>
    </location>
</feature>
<dbReference type="InterPro" id="IPR015421">
    <property type="entry name" value="PyrdxlP-dep_Trfase_major"/>
</dbReference>
<proteinExistence type="inferred from homology"/>
<dbReference type="GO" id="GO:0030170">
    <property type="term" value="F:pyridoxal phosphate binding"/>
    <property type="evidence" value="ECO:0007669"/>
    <property type="project" value="InterPro"/>
</dbReference>
<comment type="similarity">
    <text evidence="2">Belongs to the class-I pyridoxal-phosphate-dependent aminotransferase family.</text>
</comment>
<comment type="cofactor">
    <cofactor evidence="1">
        <name>pyridoxal 5'-phosphate</name>
        <dbReference type="ChEBI" id="CHEBI:597326"/>
    </cofactor>
</comment>
<dbReference type="Gene3D" id="3.40.640.10">
    <property type="entry name" value="Type I PLP-dependent aspartate aminotransferase-like (Major domain)"/>
    <property type="match status" value="1"/>
</dbReference>
<dbReference type="InterPro" id="IPR004839">
    <property type="entry name" value="Aminotransferase_I/II_large"/>
</dbReference>
<dbReference type="SUPFAM" id="SSF53383">
    <property type="entry name" value="PLP-dependent transferases"/>
    <property type="match status" value="1"/>
</dbReference>
<dbReference type="InterPro" id="IPR015424">
    <property type="entry name" value="PyrdxlP-dep_Trfase"/>
</dbReference>
<keyword evidence="8" id="KW-1185">Reference proteome</keyword>
<dbReference type="EMBL" id="KZ819290">
    <property type="protein sequence ID" value="PWN98856.1"/>
    <property type="molecule type" value="Genomic_DNA"/>
</dbReference>
<organism evidence="7 8">
    <name type="scientific">Tilletiopsis washingtonensis</name>
    <dbReference type="NCBI Taxonomy" id="58919"/>
    <lineage>
        <taxon>Eukaryota</taxon>
        <taxon>Fungi</taxon>
        <taxon>Dikarya</taxon>
        <taxon>Basidiomycota</taxon>
        <taxon>Ustilaginomycotina</taxon>
        <taxon>Exobasidiomycetes</taxon>
        <taxon>Entylomatales</taxon>
        <taxon>Entylomatales incertae sedis</taxon>
        <taxon>Tilletiopsis</taxon>
    </lineage>
</organism>
<dbReference type="GeneID" id="37269686"/>
<evidence type="ECO:0000313" key="7">
    <source>
        <dbReference type="EMBL" id="PWN98856.1"/>
    </source>
</evidence>
<keyword evidence="5" id="KW-0663">Pyridoxal phosphate</keyword>
<dbReference type="OrthoDB" id="7042322at2759"/>
<dbReference type="RefSeq" id="XP_025599135.1">
    <property type="nucleotide sequence ID" value="XM_025742142.1"/>
</dbReference>
<keyword evidence="3" id="KW-0032">Aminotransferase</keyword>
<evidence type="ECO:0000259" key="6">
    <source>
        <dbReference type="Pfam" id="PF00155"/>
    </source>
</evidence>
<dbReference type="AlphaFoldDB" id="A0A316ZC18"/>
<evidence type="ECO:0000256" key="3">
    <source>
        <dbReference type="ARBA" id="ARBA00022576"/>
    </source>
</evidence>
<dbReference type="InterPro" id="IPR050596">
    <property type="entry name" value="AspAT/PAT-like"/>
</dbReference>
<dbReference type="PANTHER" id="PTHR46383:SF1">
    <property type="entry name" value="ASPARTATE AMINOTRANSFERASE"/>
    <property type="match status" value="1"/>
</dbReference>
<name>A0A316ZC18_9BASI</name>
<sequence length="429" mass="46376">MPAYTLNADLAATAAPPVPLARAWAATFPGKATHAEARELPLLNLAQGVPGHLPSEALLARMQQEAGREPAAAAGYGGVFGAPELRKALAADVRQRYGGDCAEDDVAITAGANLAAAVAFQAVARRGDAVVLPTPWYFNHEMTLSSLGVHAVPLPTEAPSYLPSPAALRKLLASRRSDSAPAIRALALVTPNNPTGAIYPPELLREFASLCREESIALILDETYRDFLLDDAKEPARPHGLFEDADWRDTLMHIHSYSKAYAIPGHRLGALIASPELLAAEGEFGPVAKALDNLQICPPRTDTQRAVAWAMQAPEHVSWRLNKARELAERRTLFYELMRPLEELGWRVESAGAYYAYVAHPWSGTPSEVVAEQLAARVGVVVLPGAFFSPRGSTEDAAQRLRVSIANVDEELLRTLPQRLQLLKGVHLQ</sequence>
<gene>
    <name evidence="7" type="ORF">FA09DRAFT_329341</name>
</gene>
<dbReference type="Proteomes" id="UP000245946">
    <property type="component" value="Unassembled WGS sequence"/>
</dbReference>
<evidence type="ECO:0000256" key="4">
    <source>
        <dbReference type="ARBA" id="ARBA00022679"/>
    </source>
</evidence>
<dbReference type="PANTHER" id="PTHR46383">
    <property type="entry name" value="ASPARTATE AMINOTRANSFERASE"/>
    <property type="match status" value="1"/>
</dbReference>
<protein>
    <submittedName>
        <fullName evidence="7">PLP-dependent transferase</fullName>
    </submittedName>
</protein>
<reference evidence="7 8" key="1">
    <citation type="journal article" date="2018" name="Mol. Biol. Evol.">
        <title>Broad Genomic Sampling Reveals a Smut Pathogenic Ancestry of the Fungal Clade Ustilaginomycotina.</title>
        <authorList>
            <person name="Kijpornyongpan T."/>
            <person name="Mondo S.J."/>
            <person name="Barry K."/>
            <person name="Sandor L."/>
            <person name="Lee J."/>
            <person name="Lipzen A."/>
            <person name="Pangilinan J."/>
            <person name="LaButti K."/>
            <person name="Hainaut M."/>
            <person name="Henrissat B."/>
            <person name="Grigoriev I.V."/>
            <person name="Spatafora J.W."/>
            <person name="Aime M.C."/>
        </authorList>
    </citation>
    <scope>NUCLEOTIDE SEQUENCE [LARGE SCALE GENOMIC DNA]</scope>
    <source>
        <strain evidence="7 8">MCA 4186</strain>
    </source>
</reference>
<evidence type="ECO:0000313" key="8">
    <source>
        <dbReference type="Proteomes" id="UP000245946"/>
    </source>
</evidence>
<evidence type="ECO:0000256" key="1">
    <source>
        <dbReference type="ARBA" id="ARBA00001933"/>
    </source>
</evidence>
<evidence type="ECO:0000256" key="2">
    <source>
        <dbReference type="ARBA" id="ARBA00007441"/>
    </source>
</evidence>
<evidence type="ECO:0000256" key="5">
    <source>
        <dbReference type="ARBA" id="ARBA00022898"/>
    </source>
</evidence>
<dbReference type="NCBIfam" id="NF005732">
    <property type="entry name" value="PRK07550.1"/>
    <property type="match status" value="1"/>
</dbReference>
<dbReference type="PROSITE" id="PS00105">
    <property type="entry name" value="AA_TRANSFER_CLASS_1"/>
    <property type="match status" value="1"/>
</dbReference>
<dbReference type="InterPro" id="IPR004838">
    <property type="entry name" value="NHTrfase_class1_PyrdxlP-BS"/>
</dbReference>
<dbReference type="Pfam" id="PF00155">
    <property type="entry name" value="Aminotran_1_2"/>
    <property type="match status" value="1"/>
</dbReference>
<dbReference type="CDD" id="cd00609">
    <property type="entry name" value="AAT_like"/>
    <property type="match status" value="1"/>
</dbReference>
<keyword evidence="4 7" id="KW-0808">Transferase</keyword>
<dbReference type="GO" id="GO:0008483">
    <property type="term" value="F:transaminase activity"/>
    <property type="evidence" value="ECO:0007669"/>
    <property type="project" value="UniProtKB-KW"/>
</dbReference>
<dbReference type="STRING" id="58919.A0A316ZC18"/>